<feature type="coiled-coil region" evidence="4">
    <location>
        <begin position="190"/>
        <end position="217"/>
    </location>
</feature>
<keyword evidence="7" id="KW-1185">Reference proteome</keyword>
<name>A0ABT7VDL8_9BACE</name>
<dbReference type="RefSeq" id="WP_289558567.1">
    <property type="nucleotide sequence ID" value="NZ_JAUDEN010000004.1"/>
</dbReference>
<evidence type="ECO:0000313" key="7">
    <source>
        <dbReference type="Proteomes" id="UP001169458"/>
    </source>
</evidence>
<evidence type="ECO:0000259" key="5">
    <source>
        <dbReference type="Pfam" id="PF01420"/>
    </source>
</evidence>
<sequence length="421" mass="48100">MKNKEKTELIPELRFGGFPIKNWDEKKLQDIFIYLSTNTYSRNLLNNRQGIYQNIHYGDILVKYGSIIDAQKEEIPYINEDIECTTDNIIMDGDIVIADTAEDEIVGKTSEIFNIGDKKILSGLHTFWLRPLISFAPKYLGYFFNSTQYHNQLLPLIQGAKVSSISKKALNNTIIVYPSISEQQKIADCLSSLDELIEATAQKVEALKEHKKGLMQRLFPAEGKNVPDLRFPEYQRTQVWEDAILGTVADYENGKAHENEIDEDGDFIVVNSKFISTDGEVIKRTNTPYCLADKEDILMVLSDVPNGRAIAKCFFVDESGKYTVNQRICRLRSKSINSKFLFYLINRNPYFLSFDDGVKQTNLKKSEVLECPLMIPSSPIEQQKIADLLSSIDDLIIATEQRIKSLEKHKKGLMQQLFPKI</sequence>
<evidence type="ECO:0000256" key="3">
    <source>
        <dbReference type="ARBA" id="ARBA00023125"/>
    </source>
</evidence>
<dbReference type="InterPro" id="IPR044946">
    <property type="entry name" value="Restrct_endonuc_typeI_TRD_sf"/>
</dbReference>
<accession>A0ABT7VDL8</accession>
<dbReference type="GO" id="GO:0016787">
    <property type="term" value="F:hydrolase activity"/>
    <property type="evidence" value="ECO:0007669"/>
    <property type="project" value="UniProtKB-KW"/>
</dbReference>
<dbReference type="Proteomes" id="UP001169458">
    <property type="component" value="Unassembled WGS sequence"/>
</dbReference>
<dbReference type="GO" id="GO:0004519">
    <property type="term" value="F:endonuclease activity"/>
    <property type="evidence" value="ECO:0007669"/>
    <property type="project" value="UniProtKB-KW"/>
</dbReference>
<dbReference type="PANTHER" id="PTHR30408:SF12">
    <property type="entry name" value="TYPE I RESTRICTION ENZYME MJAVIII SPECIFICITY SUBUNIT"/>
    <property type="match status" value="1"/>
</dbReference>
<keyword evidence="6" id="KW-0540">Nuclease</keyword>
<keyword evidence="6" id="KW-0255">Endonuclease</keyword>
<proteinExistence type="inferred from homology"/>
<dbReference type="Gene3D" id="3.90.220.20">
    <property type="entry name" value="DNA methylase specificity domains"/>
    <property type="match status" value="2"/>
</dbReference>
<comment type="similarity">
    <text evidence="1">Belongs to the type-I restriction system S methylase family.</text>
</comment>
<evidence type="ECO:0000256" key="2">
    <source>
        <dbReference type="ARBA" id="ARBA00022747"/>
    </source>
</evidence>
<feature type="domain" description="Type I restriction modification DNA specificity" evidence="5">
    <location>
        <begin position="240"/>
        <end position="407"/>
    </location>
</feature>
<feature type="domain" description="Type I restriction modification DNA specificity" evidence="5">
    <location>
        <begin position="21"/>
        <end position="208"/>
    </location>
</feature>
<dbReference type="EC" id="3.1.21.-" evidence="6"/>
<dbReference type="InterPro" id="IPR000055">
    <property type="entry name" value="Restrct_endonuc_typeI_TRD"/>
</dbReference>
<dbReference type="EMBL" id="JAUDEN010000004">
    <property type="protein sequence ID" value="MDM8324383.1"/>
    <property type="molecule type" value="Genomic_DNA"/>
</dbReference>
<protein>
    <submittedName>
        <fullName evidence="6">Restriction endonuclease subunit S</fullName>
        <ecNumber evidence="6">3.1.21.-</ecNumber>
    </submittedName>
</protein>
<keyword evidence="3" id="KW-0238">DNA-binding</keyword>
<organism evidence="6 7">
    <name type="scientific">Bacteroides gallinaceum</name>
    <dbReference type="NCBI Taxonomy" id="1462571"/>
    <lineage>
        <taxon>Bacteria</taxon>
        <taxon>Pseudomonadati</taxon>
        <taxon>Bacteroidota</taxon>
        <taxon>Bacteroidia</taxon>
        <taxon>Bacteroidales</taxon>
        <taxon>Bacteroidaceae</taxon>
        <taxon>Bacteroides</taxon>
    </lineage>
</organism>
<keyword evidence="2" id="KW-0680">Restriction system</keyword>
<evidence type="ECO:0000313" key="6">
    <source>
        <dbReference type="EMBL" id="MDM8324383.1"/>
    </source>
</evidence>
<dbReference type="SUPFAM" id="SSF116734">
    <property type="entry name" value="DNA methylase specificity domain"/>
    <property type="match status" value="2"/>
</dbReference>
<keyword evidence="4" id="KW-0175">Coiled coil</keyword>
<dbReference type="PANTHER" id="PTHR30408">
    <property type="entry name" value="TYPE-1 RESTRICTION ENZYME ECOKI SPECIFICITY PROTEIN"/>
    <property type="match status" value="1"/>
</dbReference>
<keyword evidence="6" id="KW-0378">Hydrolase</keyword>
<dbReference type="InterPro" id="IPR052021">
    <property type="entry name" value="Type-I_RS_S_subunit"/>
</dbReference>
<comment type="caution">
    <text evidence="6">The sequence shown here is derived from an EMBL/GenBank/DDBJ whole genome shotgun (WGS) entry which is preliminary data.</text>
</comment>
<dbReference type="Pfam" id="PF01420">
    <property type="entry name" value="Methylase_S"/>
    <property type="match status" value="2"/>
</dbReference>
<gene>
    <name evidence="6" type="ORF">QUW60_03925</name>
</gene>
<evidence type="ECO:0000256" key="4">
    <source>
        <dbReference type="SAM" id="Coils"/>
    </source>
</evidence>
<reference evidence="7" key="1">
    <citation type="submission" date="2023-07" db="EMBL/GenBank/DDBJ databases">
        <title>Identification and characterization of horizontal gene transfer across gut microbiota members of farm animals based on homology search.</title>
        <authorList>
            <person name="Schwarzerova J."/>
            <person name="Nykrynova M."/>
            <person name="Jureckova K."/>
            <person name="Cejkova D."/>
            <person name="Rychlik I."/>
        </authorList>
    </citation>
    <scope>NUCLEOTIDE SEQUENCE [LARGE SCALE GENOMIC DNA]</scope>
    <source>
        <strain evidence="7">109_WCHN</strain>
    </source>
</reference>
<evidence type="ECO:0000256" key="1">
    <source>
        <dbReference type="ARBA" id="ARBA00010923"/>
    </source>
</evidence>